<keyword evidence="3" id="KW-1185">Reference proteome</keyword>
<organism evidence="2 3">
    <name type="scientific">Chitinophaga ginsengisoli</name>
    <dbReference type="NCBI Taxonomy" id="363837"/>
    <lineage>
        <taxon>Bacteria</taxon>
        <taxon>Pseudomonadati</taxon>
        <taxon>Bacteroidota</taxon>
        <taxon>Chitinophagia</taxon>
        <taxon>Chitinophagales</taxon>
        <taxon>Chitinophagaceae</taxon>
        <taxon>Chitinophaga</taxon>
    </lineage>
</organism>
<dbReference type="Pfam" id="PF01381">
    <property type="entry name" value="HTH_3"/>
    <property type="match status" value="1"/>
</dbReference>
<evidence type="ECO:0000313" key="3">
    <source>
        <dbReference type="Proteomes" id="UP000240978"/>
    </source>
</evidence>
<dbReference type="OrthoDB" id="769934at2"/>
<accession>A0A2P8GCM8</accession>
<dbReference type="RefSeq" id="WP_106601952.1">
    <property type="nucleotide sequence ID" value="NZ_PYGK01000004.1"/>
</dbReference>
<dbReference type="GO" id="GO:0003677">
    <property type="term" value="F:DNA binding"/>
    <property type="evidence" value="ECO:0007669"/>
    <property type="project" value="InterPro"/>
</dbReference>
<dbReference type="EMBL" id="PYGK01000004">
    <property type="protein sequence ID" value="PSL31716.1"/>
    <property type="molecule type" value="Genomic_DNA"/>
</dbReference>
<name>A0A2P8GCM8_9BACT</name>
<evidence type="ECO:0000259" key="1">
    <source>
        <dbReference type="PROSITE" id="PS50943"/>
    </source>
</evidence>
<dbReference type="InterPro" id="IPR001387">
    <property type="entry name" value="Cro/C1-type_HTH"/>
</dbReference>
<dbReference type="AlphaFoldDB" id="A0A2P8GCM8"/>
<comment type="caution">
    <text evidence="2">The sequence shown here is derived from an EMBL/GenBank/DDBJ whole genome shotgun (WGS) entry which is preliminary data.</text>
</comment>
<dbReference type="SUPFAM" id="SSF47413">
    <property type="entry name" value="lambda repressor-like DNA-binding domains"/>
    <property type="match status" value="1"/>
</dbReference>
<proteinExistence type="predicted"/>
<dbReference type="PROSITE" id="PS50943">
    <property type="entry name" value="HTH_CROC1"/>
    <property type="match status" value="1"/>
</dbReference>
<gene>
    <name evidence="2" type="ORF">CLV42_1048</name>
</gene>
<dbReference type="InterPro" id="IPR010982">
    <property type="entry name" value="Lambda_DNA-bd_dom_sf"/>
</dbReference>
<reference evidence="2 3" key="1">
    <citation type="submission" date="2018-03" db="EMBL/GenBank/DDBJ databases">
        <title>Genomic Encyclopedia of Archaeal and Bacterial Type Strains, Phase II (KMG-II): from individual species to whole genera.</title>
        <authorList>
            <person name="Goeker M."/>
        </authorList>
    </citation>
    <scope>NUCLEOTIDE SEQUENCE [LARGE SCALE GENOMIC DNA]</scope>
    <source>
        <strain evidence="2 3">DSM 18107</strain>
    </source>
</reference>
<feature type="domain" description="HTH cro/C1-type" evidence="1">
    <location>
        <begin position="16"/>
        <end position="70"/>
    </location>
</feature>
<evidence type="ECO:0000313" key="2">
    <source>
        <dbReference type="EMBL" id="PSL31716.1"/>
    </source>
</evidence>
<dbReference type="SMART" id="SM00530">
    <property type="entry name" value="HTH_XRE"/>
    <property type="match status" value="1"/>
</dbReference>
<dbReference type="Gene3D" id="1.10.260.40">
    <property type="entry name" value="lambda repressor-like DNA-binding domains"/>
    <property type="match status" value="1"/>
</dbReference>
<protein>
    <submittedName>
        <fullName evidence="2">Helix-turn-helix protein</fullName>
    </submittedName>
</protein>
<dbReference type="Proteomes" id="UP000240978">
    <property type="component" value="Unassembled WGS sequence"/>
</dbReference>
<dbReference type="CDD" id="cd00093">
    <property type="entry name" value="HTH_XRE"/>
    <property type="match status" value="1"/>
</dbReference>
<sequence length="77" mass="8964">MGAKDKIELQEFGQKIRNIRKEKGLSQRELAALAELEHKQILKIEKGESDIRLTTVLKLIWALEIEPNNILPYQPRE</sequence>